<dbReference type="EMBL" id="JAERQM010000002">
    <property type="protein sequence ID" value="MBU8543696.1"/>
    <property type="molecule type" value="Genomic_DNA"/>
</dbReference>
<sequence>MKRRPAFRLASLLAGLLPGATLAMDGATLPLPPMPISQALALARDQGLVPEAPQALSDGLLLHVALPVADRCSPAGAWLLCPGLRMASAGAAPWAPLVAAWWTRDLAEPTPLAQLRAEAIGRLGPPAVETGESDSRRGLDLTLHRLAWHLPGPPPLLLEVRYVLEDDPQPAPGAAPLARRVAWSAVPVPR</sequence>
<keyword evidence="1" id="KW-0732">Signal</keyword>
<proteinExistence type="predicted"/>
<dbReference type="RefSeq" id="WP_216874274.1">
    <property type="nucleotide sequence ID" value="NZ_JAERQM010000002.1"/>
</dbReference>
<dbReference type="Proteomes" id="UP000689967">
    <property type="component" value="Unassembled WGS sequence"/>
</dbReference>
<name>A0ABS6H5M9_9PROT</name>
<keyword evidence="3" id="KW-1185">Reference proteome</keyword>
<evidence type="ECO:0008006" key="4">
    <source>
        <dbReference type="Google" id="ProtNLM"/>
    </source>
</evidence>
<evidence type="ECO:0000313" key="2">
    <source>
        <dbReference type="EMBL" id="MBU8543696.1"/>
    </source>
</evidence>
<organism evidence="2 3">
    <name type="scientific">Falsiroseomonas oleicola</name>
    <dbReference type="NCBI Taxonomy" id="2801474"/>
    <lineage>
        <taxon>Bacteria</taxon>
        <taxon>Pseudomonadati</taxon>
        <taxon>Pseudomonadota</taxon>
        <taxon>Alphaproteobacteria</taxon>
        <taxon>Acetobacterales</taxon>
        <taxon>Roseomonadaceae</taxon>
        <taxon>Falsiroseomonas</taxon>
    </lineage>
</organism>
<accession>A0ABS6H5M9</accession>
<reference evidence="2 3" key="1">
    <citation type="submission" date="2021-01" db="EMBL/GenBank/DDBJ databases">
        <title>Roseomonas sp. nov, a bacterium isolated from an oil production mixture in Yumen Oilfield.</title>
        <authorList>
            <person name="Wu D."/>
        </authorList>
    </citation>
    <scope>NUCLEOTIDE SEQUENCE [LARGE SCALE GENOMIC DNA]</scope>
    <source>
        <strain evidence="2 3">ROY-5-3</strain>
    </source>
</reference>
<protein>
    <recommendedName>
        <fullName evidence="4">DUF4390 domain-containing protein</fullName>
    </recommendedName>
</protein>
<feature type="signal peptide" evidence="1">
    <location>
        <begin position="1"/>
        <end position="23"/>
    </location>
</feature>
<comment type="caution">
    <text evidence="2">The sequence shown here is derived from an EMBL/GenBank/DDBJ whole genome shotgun (WGS) entry which is preliminary data.</text>
</comment>
<evidence type="ECO:0000313" key="3">
    <source>
        <dbReference type="Proteomes" id="UP000689967"/>
    </source>
</evidence>
<evidence type="ECO:0000256" key="1">
    <source>
        <dbReference type="SAM" id="SignalP"/>
    </source>
</evidence>
<gene>
    <name evidence="2" type="ORF">JJQ90_08260</name>
</gene>
<feature type="chain" id="PRO_5045837326" description="DUF4390 domain-containing protein" evidence="1">
    <location>
        <begin position="24"/>
        <end position="190"/>
    </location>
</feature>